<evidence type="ECO:0000313" key="7">
    <source>
        <dbReference type="Proteomes" id="UP000830835"/>
    </source>
</evidence>
<dbReference type="PANTHER" id="PTHR42988:SF2">
    <property type="entry name" value="CYCLIC NUCLEOTIDE PHOSPHODIESTERASE CBUA0032-RELATED"/>
    <property type="match status" value="1"/>
</dbReference>
<proteinExistence type="inferred from homology"/>
<dbReference type="Pfam" id="PF00149">
    <property type="entry name" value="Metallophos"/>
    <property type="match status" value="1"/>
</dbReference>
<keyword evidence="7" id="KW-1185">Reference proteome</keyword>
<gene>
    <name evidence="6" type="ORF">JX360_14970</name>
</gene>
<reference evidence="6" key="1">
    <citation type="submission" date="2021-02" db="EMBL/GenBank/DDBJ databases">
        <title>The CRISPR/cas machinery reduction and long-range gene transfer in the hot spring cyanobacterium Synechococcus.</title>
        <authorList>
            <person name="Dvorak P."/>
            <person name="Jahodarova E."/>
            <person name="Hasler P."/>
            <person name="Poulickova A."/>
        </authorList>
    </citation>
    <scope>NUCLEOTIDE SEQUENCE</scope>
    <source>
        <strain evidence="6">Rupite</strain>
    </source>
</reference>
<evidence type="ECO:0000256" key="1">
    <source>
        <dbReference type="ARBA" id="ARBA00022723"/>
    </source>
</evidence>
<keyword evidence="1" id="KW-0479">Metal-binding</keyword>
<name>A0ABT0CEH9_THEVL</name>
<comment type="caution">
    <text evidence="6">The sequence shown here is derived from an EMBL/GenBank/DDBJ whole genome shotgun (WGS) entry which is preliminary data.</text>
</comment>
<comment type="similarity">
    <text evidence="4">Belongs to the cyclic nucleotide phosphodiesterase class-III family.</text>
</comment>
<dbReference type="InterPro" id="IPR004843">
    <property type="entry name" value="Calcineurin-like_PHP"/>
</dbReference>
<sequence length="372" mass="42570">MHIRFGVVSDPHIAIPSTVWDHPSRFHLGEVSIPALEQVLQHFAQLELDFLLLPGDLTQHGEPENHAWLAERLSQLPFPAYVVPGNHDVPHLLADGRSIGLADFPHYYRAFGYEDEQALDYSRVLLPGVRLIGLNSNDFDAQGHLVGGLQPEQLTWLEQELVAAGEDLVLLMVHHNVVEHLRGQSLHSWGQRYMLRNASQLRRLLQTYGVQLVFTGHLHMQHIAQRNRVYDITTGSLVSFPHPYRVIDIQSKPSDPEAGIQVNIESYRVTSLPDWPHLQEFSREWMGQRSQPLMVKFLTSSPFHLPLEQAEALAPQLRYFWAELAAGDPELHFPQFPQPAGRFLQRFSRSFRCPPDNCAQLHLQPRRKLSRV</sequence>
<evidence type="ECO:0000313" key="6">
    <source>
        <dbReference type="EMBL" id="MCJ2544189.1"/>
    </source>
</evidence>
<dbReference type="InterPro" id="IPR050884">
    <property type="entry name" value="CNP_phosphodiesterase-III"/>
</dbReference>
<dbReference type="Gene3D" id="3.60.21.10">
    <property type="match status" value="1"/>
</dbReference>
<dbReference type="Proteomes" id="UP000830835">
    <property type="component" value="Unassembled WGS sequence"/>
</dbReference>
<protein>
    <submittedName>
        <fullName evidence="6">Metallophosphoesterase</fullName>
    </submittedName>
</protein>
<dbReference type="PANTHER" id="PTHR42988">
    <property type="entry name" value="PHOSPHOHYDROLASE"/>
    <property type="match status" value="1"/>
</dbReference>
<evidence type="ECO:0000256" key="3">
    <source>
        <dbReference type="ARBA" id="ARBA00023004"/>
    </source>
</evidence>
<organism evidence="6 7">
    <name type="scientific">Thermostichus vulcanus str. 'Rupite'</name>
    <dbReference type="NCBI Taxonomy" id="2813851"/>
    <lineage>
        <taxon>Bacteria</taxon>
        <taxon>Bacillati</taxon>
        <taxon>Cyanobacteriota</taxon>
        <taxon>Cyanophyceae</taxon>
        <taxon>Thermostichales</taxon>
        <taxon>Thermostichaceae</taxon>
        <taxon>Thermostichus</taxon>
    </lineage>
</organism>
<evidence type="ECO:0000256" key="2">
    <source>
        <dbReference type="ARBA" id="ARBA00022801"/>
    </source>
</evidence>
<feature type="domain" description="Calcineurin-like phosphoesterase" evidence="5">
    <location>
        <begin position="3"/>
        <end position="220"/>
    </location>
</feature>
<dbReference type="RefSeq" id="WP_244352486.1">
    <property type="nucleotide sequence ID" value="NZ_JAFIRA010000050.1"/>
</dbReference>
<accession>A0ABT0CEH9</accession>
<dbReference type="SUPFAM" id="SSF56300">
    <property type="entry name" value="Metallo-dependent phosphatases"/>
    <property type="match status" value="1"/>
</dbReference>
<keyword evidence="2" id="KW-0378">Hydrolase</keyword>
<dbReference type="InterPro" id="IPR029052">
    <property type="entry name" value="Metallo-depent_PP-like"/>
</dbReference>
<keyword evidence="3" id="KW-0408">Iron</keyword>
<evidence type="ECO:0000259" key="5">
    <source>
        <dbReference type="Pfam" id="PF00149"/>
    </source>
</evidence>
<dbReference type="EMBL" id="JAFIRA010000050">
    <property type="protein sequence ID" value="MCJ2544189.1"/>
    <property type="molecule type" value="Genomic_DNA"/>
</dbReference>
<evidence type="ECO:0000256" key="4">
    <source>
        <dbReference type="ARBA" id="ARBA00025742"/>
    </source>
</evidence>